<protein>
    <submittedName>
        <fullName evidence="5">Ankyrin repeat protein</fullName>
    </submittedName>
</protein>
<sequence length="736" mass="79019">LSTTGLTPEGISIAWGSFRGFIETRSAFREIHSFLVTMAGFSSAAVTSNCDDISHRGVSTSAELDSLLKAIDPGSTAAQHLISFSAKLDQFRDTTERLRKCLDGASAISPGLRNALVISVQPCADAAAVVDKQIRRLDPGNVTSLNSDVILQYESYHMANARLFAQYIQVVQMPTVAQQDSSLSAPDGHRLLETAVETSQIVLTRNDILQGTEEPGSSDINSTAIAGGTVDVSSDAPPPGYTPGKASKGKSKATGQFFSSISSSFKAMTAGLRAKPEPMVIAMCQAAKSGDVGHLKGFVSQGVNINGQNDEGYTPLICAIRADQIEAVEFLIKSGADRSTKDSFSGKKKPPLFHAAECGLFPITELLMNNGADIKERSWSGQPFFIEVANSDRLEIIKLFLTRGCDANTAAISGRTIFIHAVQAGSLPHMKLLQEFGADMNARDITGQPALHMALGQNRMDIVSFLLEHGADPNVMDLTGSTMIISALHKKKYELVKMLLVRGADPNITGLMGRGILWTMLQNKDMEDGIKIDLIRALLQRGANPNEVDNWGESIMCLVITLGNTELLRTFLTHGGNPNKKIKDDTFLLYVINQGRLEDAKLLLTHGADANAADNKGRTPLIEALQLGNQTLVQTLLTFGADVNKMGHIKPLTLARLLQTPALVQILTERGAQAPVPPKLEIAPPTPVSLNRPNAISRRQDRPDSGRAEMPPPYTEASVLDGVTTPGTANGGRKLV</sequence>
<feature type="compositionally biased region" description="Basic and acidic residues" evidence="4">
    <location>
        <begin position="698"/>
        <end position="707"/>
    </location>
</feature>
<organism evidence="5 6">
    <name type="scientific">Colletotrichum incanum</name>
    <name type="common">Soybean anthracnose fungus</name>
    <dbReference type="NCBI Taxonomy" id="1573173"/>
    <lineage>
        <taxon>Eukaryota</taxon>
        <taxon>Fungi</taxon>
        <taxon>Dikarya</taxon>
        <taxon>Ascomycota</taxon>
        <taxon>Pezizomycotina</taxon>
        <taxon>Sordariomycetes</taxon>
        <taxon>Hypocreomycetidae</taxon>
        <taxon>Glomerellales</taxon>
        <taxon>Glomerellaceae</taxon>
        <taxon>Colletotrichum</taxon>
        <taxon>Colletotrichum spaethianum species complex</taxon>
    </lineage>
</organism>
<dbReference type="Proteomes" id="UP000076584">
    <property type="component" value="Unassembled WGS sequence"/>
</dbReference>
<dbReference type="InterPro" id="IPR002110">
    <property type="entry name" value="Ankyrin_rpt"/>
</dbReference>
<feature type="non-terminal residue" evidence="5">
    <location>
        <position position="1"/>
    </location>
</feature>
<dbReference type="PANTHER" id="PTHR24171:SF9">
    <property type="entry name" value="ANKYRIN REPEAT DOMAIN-CONTAINING PROTEIN 39"/>
    <property type="match status" value="1"/>
</dbReference>
<evidence type="ECO:0000256" key="1">
    <source>
        <dbReference type="ARBA" id="ARBA00022737"/>
    </source>
</evidence>
<dbReference type="Gene3D" id="1.25.40.20">
    <property type="entry name" value="Ankyrin repeat-containing domain"/>
    <property type="match status" value="3"/>
</dbReference>
<dbReference type="PROSITE" id="PS50088">
    <property type="entry name" value="ANK_REPEAT"/>
    <property type="match status" value="6"/>
</dbReference>
<dbReference type="PANTHER" id="PTHR24171">
    <property type="entry name" value="ANKYRIN REPEAT DOMAIN-CONTAINING PROTEIN 39-RELATED"/>
    <property type="match status" value="1"/>
</dbReference>
<evidence type="ECO:0000313" key="6">
    <source>
        <dbReference type="Proteomes" id="UP000076584"/>
    </source>
</evidence>
<dbReference type="PROSITE" id="PS50297">
    <property type="entry name" value="ANK_REP_REGION"/>
    <property type="match status" value="4"/>
</dbReference>
<feature type="repeat" description="ANK" evidence="3">
    <location>
        <begin position="583"/>
        <end position="615"/>
    </location>
</feature>
<dbReference type="SMART" id="SM00248">
    <property type="entry name" value="ANK"/>
    <property type="match status" value="10"/>
</dbReference>
<dbReference type="AlphaFoldDB" id="A0A161Y846"/>
<dbReference type="EMBL" id="LFIW01000576">
    <property type="protein sequence ID" value="KZL85722.1"/>
    <property type="molecule type" value="Genomic_DNA"/>
</dbReference>
<evidence type="ECO:0000256" key="3">
    <source>
        <dbReference type="PROSITE-ProRule" id="PRU00023"/>
    </source>
</evidence>
<dbReference type="STRING" id="1573173.A0A161Y846"/>
<feature type="repeat" description="ANK" evidence="3">
    <location>
        <begin position="446"/>
        <end position="478"/>
    </location>
</feature>
<feature type="region of interest" description="Disordered" evidence="4">
    <location>
        <begin position="677"/>
        <end position="736"/>
    </location>
</feature>
<comment type="caution">
    <text evidence="5">The sequence shown here is derived from an EMBL/GenBank/DDBJ whole genome shotgun (WGS) entry which is preliminary data.</text>
</comment>
<gene>
    <name evidence="5" type="ORF">CI238_05159</name>
</gene>
<dbReference type="InterPro" id="IPR036770">
    <property type="entry name" value="Ankyrin_rpt-contain_sf"/>
</dbReference>
<feature type="repeat" description="ANK" evidence="3">
    <location>
        <begin position="311"/>
        <end position="343"/>
    </location>
</feature>
<evidence type="ECO:0000256" key="2">
    <source>
        <dbReference type="ARBA" id="ARBA00023043"/>
    </source>
</evidence>
<feature type="repeat" description="ANK" evidence="3">
    <location>
        <begin position="616"/>
        <end position="648"/>
    </location>
</feature>
<feature type="region of interest" description="Disordered" evidence="4">
    <location>
        <begin position="211"/>
        <end position="252"/>
    </location>
</feature>
<feature type="repeat" description="ANK" evidence="3">
    <location>
        <begin position="413"/>
        <end position="445"/>
    </location>
</feature>
<name>A0A161Y846_COLIC</name>
<feature type="repeat" description="ANK" evidence="3">
    <location>
        <begin position="479"/>
        <end position="511"/>
    </location>
</feature>
<keyword evidence="1" id="KW-0677">Repeat</keyword>
<keyword evidence="2 3" id="KW-0040">ANK repeat</keyword>
<evidence type="ECO:0000256" key="4">
    <source>
        <dbReference type="SAM" id="MobiDB-lite"/>
    </source>
</evidence>
<dbReference type="SUPFAM" id="SSF48403">
    <property type="entry name" value="Ankyrin repeat"/>
    <property type="match status" value="1"/>
</dbReference>
<reference evidence="5 6" key="1">
    <citation type="submission" date="2015-06" db="EMBL/GenBank/DDBJ databases">
        <title>Survival trade-offs in plant roots during colonization by closely related pathogenic and mutualistic fungi.</title>
        <authorList>
            <person name="Hacquard S."/>
            <person name="Kracher B."/>
            <person name="Hiruma K."/>
            <person name="Weinman A."/>
            <person name="Muench P."/>
            <person name="Garrido Oter R."/>
            <person name="Ver Loren van Themaat E."/>
            <person name="Dallerey J.-F."/>
            <person name="Damm U."/>
            <person name="Henrissat B."/>
            <person name="Lespinet O."/>
            <person name="Thon M."/>
            <person name="Kemen E."/>
            <person name="McHardy A.C."/>
            <person name="Schulze-Lefert P."/>
            <person name="O'Connell R.J."/>
        </authorList>
    </citation>
    <scope>NUCLEOTIDE SEQUENCE [LARGE SCALE GENOMIC DNA]</scope>
    <source>
        <strain evidence="5 6">MAFF 238704</strain>
    </source>
</reference>
<accession>A0A161Y846</accession>
<evidence type="ECO:0000313" key="5">
    <source>
        <dbReference type="EMBL" id="KZL85722.1"/>
    </source>
</evidence>
<proteinExistence type="predicted"/>
<dbReference type="Pfam" id="PF12796">
    <property type="entry name" value="Ank_2"/>
    <property type="match status" value="3"/>
</dbReference>
<keyword evidence="6" id="KW-1185">Reference proteome</keyword>